<evidence type="ECO:0008006" key="8">
    <source>
        <dbReference type="Google" id="ProtNLM"/>
    </source>
</evidence>
<reference evidence="6 7" key="1">
    <citation type="submission" date="2023-04" db="EMBL/GenBank/DDBJ databases">
        <title>Genome of Basidiobolus ranarum AG-B5.</title>
        <authorList>
            <person name="Stajich J.E."/>
            <person name="Carter-House D."/>
            <person name="Gryganskyi A."/>
        </authorList>
    </citation>
    <scope>NUCLEOTIDE SEQUENCE [LARGE SCALE GENOMIC DNA]</scope>
    <source>
        <strain evidence="6 7">AG-B5</strain>
    </source>
</reference>
<keyword evidence="2 5" id="KW-0812">Transmembrane</keyword>
<proteinExistence type="predicted"/>
<evidence type="ECO:0000256" key="2">
    <source>
        <dbReference type="ARBA" id="ARBA00022692"/>
    </source>
</evidence>
<evidence type="ECO:0000313" key="7">
    <source>
        <dbReference type="Proteomes" id="UP001479436"/>
    </source>
</evidence>
<feature type="transmembrane region" description="Helical" evidence="5">
    <location>
        <begin position="141"/>
        <end position="162"/>
    </location>
</feature>
<dbReference type="InterPro" id="IPR006603">
    <property type="entry name" value="PQ-loop_rpt"/>
</dbReference>
<dbReference type="Proteomes" id="UP001479436">
    <property type="component" value="Unassembled WGS sequence"/>
</dbReference>
<dbReference type="SMART" id="SM00679">
    <property type="entry name" value="CTNS"/>
    <property type="match status" value="2"/>
</dbReference>
<dbReference type="EMBL" id="JASJQH010000086">
    <property type="protein sequence ID" value="KAK9767306.1"/>
    <property type="molecule type" value="Genomic_DNA"/>
</dbReference>
<dbReference type="PANTHER" id="PTHR16201:SF11">
    <property type="entry name" value="PQ-LOOP REPEAT-CONTAINING PROTEIN"/>
    <property type="match status" value="1"/>
</dbReference>
<evidence type="ECO:0000256" key="3">
    <source>
        <dbReference type="ARBA" id="ARBA00022989"/>
    </source>
</evidence>
<evidence type="ECO:0000313" key="6">
    <source>
        <dbReference type="EMBL" id="KAK9767306.1"/>
    </source>
</evidence>
<dbReference type="Gene3D" id="1.20.1280.290">
    <property type="match status" value="2"/>
</dbReference>
<organism evidence="6 7">
    <name type="scientific">Basidiobolus ranarum</name>
    <dbReference type="NCBI Taxonomy" id="34480"/>
    <lineage>
        <taxon>Eukaryota</taxon>
        <taxon>Fungi</taxon>
        <taxon>Fungi incertae sedis</taxon>
        <taxon>Zoopagomycota</taxon>
        <taxon>Entomophthoromycotina</taxon>
        <taxon>Basidiobolomycetes</taxon>
        <taxon>Basidiobolales</taxon>
        <taxon>Basidiobolaceae</taxon>
        <taxon>Basidiobolus</taxon>
    </lineage>
</organism>
<evidence type="ECO:0000256" key="4">
    <source>
        <dbReference type="ARBA" id="ARBA00023136"/>
    </source>
</evidence>
<protein>
    <recommendedName>
        <fullName evidence="8">PQ loop repeat protein</fullName>
    </recommendedName>
</protein>
<comment type="subcellular location">
    <subcellularLocation>
        <location evidence="1">Membrane</location>
        <topology evidence="1">Multi-pass membrane protein</topology>
    </subcellularLocation>
</comment>
<keyword evidence="7" id="KW-1185">Reference proteome</keyword>
<keyword evidence="3 5" id="KW-1133">Transmembrane helix</keyword>
<gene>
    <name evidence="6" type="ORF">K7432_003002</name>
</gene>
<dbReference type="InterPro" id="IPR051415">
    <property type="entry name" value="LAAT-1"/>
</dbReference>
<dbReference type="Pfam" id="PF04193">
    <property type="entry name" value="PQ-loop"/>
    <property type="match status" value="2"/>
</dbReference>
<keyword evidence="4 5" id="KW-0472">Membrane</keyword>
<accession>A0ABR2X0V0</accession>
<feature type="transmembrane region" description="Helical" evidence="5">
    <location>
        <begin position="174"/>
        <end position="192"/>
    </location>
</feature>
<feature type="transmembrane region" description="Helical" evidence="5">
    <location>
        <begin position="234"/>
        <end position="258"/>
    </location>
</feature>
<dbReference type="PANTHER" id="PTHR16201">
    <property type="entry name" value="SEVEN TRANSMEMBRANE PROTEIN 1-RELATED"/>
    <property type="match status" value="1"/>
</dbReference>
<sequence length="301" mass="33551">MEELPPMCVPSHDRFEFAISVFLAVGMLASYLPQHFKILASKSSEGFSPWFLLLGSVSCASSFLNVLVLQFPILSCCRFLSSGDCFENILGIIQVGIQWAMFAIILILYMIYFPSHKKTTTTIDNNQLTIVGQAPDWRHSILVAFLVCAHFTLSLGVSMWILGSYGAMSKQAHLWAGFLGLLSTTMATLQYIPQIHRTWRLKAVGALSIPMMLMQTPGAFLFAYSIYLRPGTNWTSWMTFLASGTLQGSLLIMCLIWASRKDERIMVGTTLVHNPLDIKTERTALLGNQLIIPTNGESSYM</sequence>
<feature type="transmembrane region" description="Helical" evidence="5">
    <location>
        <begin position="15"/>
        <end position="34"/>
    </location>
</feature>
<name>A0ABR2X0V0_9FUNG</name>
<feature type="transmembrane region" description="Helical" evidence="5">
    <location>
        <begin position="204"/>
        <end position="228"/>
    </location>
</feature>
<evidence type="ECO:0000256" key="5">
    <source>
        <dbReference type="SAM" id="Phobius"/>
    </source>
</evidence>
<evidence type="ECO:0000256" key="1">
    <source>
        <dbReference type="ARBA" id="ARBA00004141"/>
    </source>
</evidence>
<feature type="transmembrane region" description="Helical" evidence="5">
    <location>
        <begin position="46"/>
        <end position="69"/>
    </location>
</feature>
<feature type="transmembrane region" description="Helical" evidence="5">
    <location>
        <begin position="89"/>
        <end position="112"/>
    </location>
</feature>
<comment type="caution">
    <text evidence="6">The sequence shown here is derived from an EMBL/GenBank/DDBJ whole genome shotgun (WGS) entry which is preliminary data.</text>
</comment>